<evidence type="ECO:0000313" key="3">
    <source>
        <dbReference type="EMBL" id="CAD7272702.1"/>
    </source>
</evidence>
<reference evidence="3" key="1">
    <citation type="submission" date="2020-11" db="EMBL/GenBank/DDBJ databases">
        <authorList>
            <person name="Tran Van P."/>
        </authorList>
    </citation>
    <scope>NUCLEOTIDE SEQUENCE</scope>
</reference>
<keyword evidence="2" id="KW-0732">Signal</keyword>
<proteinExistence type="predicted"/>
<name>A0A7R9BCL3_9CRUS</name>
<sequence>MEERVFPLVLLTLCAVFQRSFVSAERSSYETFQLRQLEADFTSQIGSEIHNHVLLAETGVLLRPGETNGKNLKNALKLTVEDLNTRPHPESEDGVDFELRFNLVLEFWQKGCIYPPVGQLTVAHLPVVKRRSVQPPARAVLGLPNPQPTKLRFGHPIVGAPKQSGYHSAYQILERISMILLTKLFRCPNNWVTEPRFGGLGIGEAKNCPGWRLDRPALDDRQAAWSTSNNTTTPKTKACFKKGKLACVQDDEISNVKNNEQQMLELDQLKSARKVPNCDSAPSDRNEQEDDGTDDESENSRAIILSPPMMARNSQKVQELLVWWTKYDEDEKINQDTTSKLNVGRRNYSPSFKPTFVITPVVMKKSSNKEKRNDDDDDSLDKKCANVERLLKDSGNFIRCPNLEGCIRSAFFCDGHFNCANKELLNYDESYLFCRKHFYAQYFIKIPASDKFETV</sequence>
<keyword evidence="4" id="KW-1185">Reference proteome</keyword>
<protein>
    <submittedName>
        <fullName evidence="3">Uncharacterized protein</fullName>
    </submittedName>
</protein>
<dbReference type="EMBL" id="CAJPEX010000054">
    <property type="protein sequence ID" value="CAG0912854.1"/>
    <property type="molecule type" value="Genomic_DNA"/>
</dbReference>
<evidence type="ECO:0000313" key="4">
    <source>
        <dbReference type="Proteomes" id="UP000678499"/>
    </source>
</evidence>
<dbReference type="OrthoDB" id="10264956at2759"/>
<evidence type="ECO:0000256" key="2">
    <source>
        <dbReference type="SAM" id="SignalP"/>
    </source>
</evidence>
<gene>
    <name evidence="3" type="ORF">NMOB1V02_LOCUS624</name>
</gene>
<feature type="compositionally biased region" description="Acidic residues" evidence="1">
    <location>
        <begin position="287"/>
        <end position="297"/>
    </location>
</feature>
<feature type="chain" id="PRO_5036209941" evidence="2">
    <location>
        <begin position="25"/>
        <end position="455"/>
    </location>
</feature>
<accession>A0A7R9BCL3</accession>
<organism evidence="3">
    <name type="scientific">Notodromas monacha</name>
    <dbReference type="NCBI Taxonomy" id="399045"/>
    <lineage>
        <taxon>Eukaryota</taxon>
        <taxon>Metazoa</taxon>
        <taxon>Ecdysozoa</taxon>
        <taxon>Arthropoda</taxon>
        <taxon>Crustacea</taxon>
        <taxon>Oligostraca</taxon>
        <taxon>Ostracoda</taxon>
        <taxon>Podocopa</taxon>
        <taxon>Podocopida</taxon>
        <taxon>Cypridocopina</taxon>
        <taxon>Cypridoidea</taxon>
        <taxon>Cyprididae</taxon>
        <taxon>Notodromas</taxon>
    </lineage>
</organism>
<dbReference type="AlphaFoldDB" id="A0A7R9BCL3"/>
<feature type="region of interest" description="Disordered" evidence="1">
    <location>
        <begin position="267"/>
        <end position="300"/>
    </location>
</feature>
<feature type="signal peptide" evidence="2">
    <location>
        <begin position="1"/>
        <end position="24"/>
    </location>
</feature>
<dbReference type="Proteomes" id="UP000678499">
    <property type="component" value="Unassembled WGS sequence"/>
</dbReference>
<dbReference type="EMBL" id="OA882091">
    <property type="protein sequence ID" value="CAD7272702.1"/>
    <property type="molecule type" value="Genomic_DNA"/>
</dbReference>
<evidence type="ECO:0000256" key="1">
    <source>
        <dbReference type="SAM" id="MobiDB-lite"/>
    </source>
</evidence>